<dbReference type="InterPro" id="IPR011335">
    <property type="entry name" value="Restrct_endonuc-II-like"/>
</dbReference>
<gene>
    <name evidence="3" type="ORF">H8S18_02055</name>
</gene>
<name>A0ABR7EBU1_9FIRM</name>
<dbReference type="RefSeq" id="WP_186856641.1">
    <property type="nucleotide sequence ID" value="NZ_JACOON010000001.1"/>
</dbReference>
<sequence>MTDTLQLGKTGEDLVCQYILRNGMQLLGRNYRAGKGEIDLIAMEGDTVVFIEVKTRSGLNYGTAAEAVGYRKQQVLIQTAQHFIAQHGFYENNIRFDVAEVYPNEGNRLNYIDNAFGMN</sequence>
<comment type="caution">
    <text evidence="3">The sequence shown here is derived from an EMBL/GenBank/DDBJ whole genome shotgun (WGS) entry which is preliminary data.</text>
</comment>
<keyword evidence="4" id="KW-1185">Reference proteome</keyword>
<evidence type="ECO:0000256" key="1">
    <source>
        <dbReference type="ARBA" id="ARBA00006738"/>
    </source>
</evidence>
<dbReference type="NCBIfam" id="NF009154">
    <property type="entry name" value="PRK12497.3-3"/>
    <property type="match status" value="1"/>
</dbReference>
<dbReference type="HAMAP" id="MF_00048">
    <property type="entry name" value="UPF0102"/>
    <property type="match status" value="1"/>
</dbReference>
<protein>
    <recommendedName>
        <fullName evidence="2">UPF0102 protein H8S18_02055</fullName>
    </recommendedName>
</protein>
<dbReference type="PANTHER" id="PTHR34039:SF1">
    <property type="entry name" value="UPF0102 PROTEIN YRAN"/>
    <property type="match status" value="1"/>
</dbReference>
<comment type="similarity">
    <text evidence="1 2">Belongs to the UPF0102 family.</text>
</comment>
<dbReference type="Proteomes" id="UP000606889">
    <property type="component" value="Unassembled WGS sequence"/>
</dbReference>
<dbReference type="NCBIfam" id="TIGR00252">
    <property type="entry name" value="YraN family protein"/>
    <property type="match status" value="1"/>
</dbReference>
<dbReference type="EMBL" id="JACOON010000001">
    <property type="protein sequence ID" value="MBC5647123.1"/>
    <property type="molecule type" value="Genomic_DNA"/>
</dbReference>
<reference evidence="3 4" key="1">
    <citation type="submission" date="2020-08" db="EMBL/GenBank/DDBJ databases">
        <title>Genome public.</title>
        <authorList>
            <person name="Liu C."/>
            <person name="Sun Q."/>
        </authorList>
    </citation>
    <scope>NUCLEOTIDE SEQUENCE [LARGE SCALE GENOMIC DNA]</scope>
    <source>
        <strain evidence="3 4">NSJ-35</strain>
    </source>
</reference>
<dbReference type="InterPro" id="IPR011856">
    <property type="entry name" value="tRNA_endonuc-like_dom_sf"/>
</dbReference>
<dbReference type="NCBIfam" id="NF009150">
    <property type="entry name" value="PRK12497.1-3"/>
    <property type="match status" value="1"/>
</dbReference>
<evidence type="ECO:0000256" key="2">
    <source>
        <dbReference type="HAMAP-Rule" id="MF_00048"/>
    </source>
</evidence>
<evidence type="ECO:0000313" key="3">
    <source>
        <dbReference type="EMBL" id="MBC5647123.1"/>
    </source>
</evidence>
<dbReference type="InterPro" id="IPR003509">
    <property type="entry name" value="UPF0102_YraN-like"/>
</dbReference>
<accession>A0ABR7EBU1</accession>
<proteinExistence type="inferred from homology"/>
<organism evidence="3 4">
    <name type="scientific">Christensenella tenuis</name>
    <dbReference type="NCBI Taxonomy" id="2763033"/>
    <lineage>
        <taxon>Bacteria</taxon>
        <taxon>Bacillati</taxon>
        <taxon>Bacillota</taxon>
        <taxon>Clostridia</taxon>
        <taxon>Christensenellales</taxon>
        <taxon>Christensenellaceae</taxon>
        <taxon>Christensenella</taxon>
    </lineage>
</organism>
<dbReference type="PANTHER" id="PTHR34039">
    <property type="entry name" value="UPF0102 PROTEIN YRAN"/>
    <property type="match status" value="1"/>
</dbReference>
<dbReference type="CDD" id="cd20736">
    <property type="entry name" value="PoNe_Nuclease"/>
    <property type="match status" value="1"/>
</dbReference>
<dbReference type="Pfam" id="PF02021">
    <property type="entry name" value="UPF0102"/>
    <property type="match status" value="1"/>
</dbReference>
<dbReference type="Gene3D" id="3.40.1350.10">
    <property type="match status" value="1"/>
</dbReference>
<dbReference type="SUPFAM" id="SSF52980">
    <property type="entry name" value="Restriction endonuclease-like"/>
    <property type="match status" value="1"/>
</dbReference>
<evidence type="ECO:0000313" key="4">
    <source>
        <dbReference type="Proteomes" id="UP000606889"/>
    </source>
</evidence>